<dbReference type="EMBL" id="JAQOSK010000011">
    <property type="protein sequence ID" value="MDC2958213.1"/>
    <property type="molecule type" value="Genomic_DNA"/>
</dbReference>
<organism evidence="5 6">
    <name type="scientific">Streptomyces gilvifuscus</name>
    <dbReference type="NCBI Taxonomy" id="1550617"/>
    <lineage>
        <taxon>Bacteria</taxon>
        <taxon>Bacillati</taxon>
        <taxon>Actinomycetota</taxon>
        <taxon>Actinomycetes</taxon>
        <taxon>Kitasatosporales</taxon>
        <taxon>Streptomycetaceae</taxon>
        <taxon>Streptomyces</taxon>
    </lineage>
</organism>
<feature type="region of interest" description="Disordered" evidence="3">
    <location>
        <begin position="210"/>
        <end position="240"/>
    </location>
</feature>
<dbReference type="Gene3D" id="1.10.357.10">
    <property type="entry name" value="Tetracycline Repressor, domain 2"/>
    <property type="match status" value="1"/>
</dbReference>
<evidence type="ECO:0000256" key="2">
    <source>
        <dbReference type="ARBA" id="ARBA00023163"/>
    </source>
</evidence>
<protein>
    <recommendedName>
        <fullName evidence="4">HTH-type transcriptional regulator MT1864/Rv1816-like C-terminal domain-containing protein</fullName>
    </recommendedName>
</protein>
<evidence type="ECO:0000256" key="3">
    <source>
        <dbReference type="SAM" id="MobiDB-lite"/>
    </source>
</evidence>
<evidence type="ECO:0000313" key="6">
    <source>
        <dbReference type="Proteomes" id="UP001221328"/>
    </source>
</evidence>
<dbReference type="Proteomes" id="UP001221328">
    <property type="component" value="Unassembled WGS sequence"/>
</dbReference>
<keyword evidence="1" id="KW-0805">Transcription regulation</keyword>
<accession>A0ABT5G096</accession>
<proteinExistence type="predicted"/>
<evidence type="ECO:0000259" key="4">
    <source>
        <dbReference type="Pfam" id="PF13305"/>
    </source>
</evidence>
<sequence length="271" mass="29384">MQRLLALGDLLAGLGEFRVRPGLQRLGDVDAALPPQRMEVLRREPQLELIEVVGEEQKLRQVGRQHEGIAAFETAGGGDRTELAGTAEGANPMSLYHHVSSKEAVLRGVTRMVGTQFHTVTLEDAPWQERIRLLATDFRTLAHRHPKLMAYSFSHQPDFIQPDDPFWTALTAIVAAAGVPQSKVSEIAALMVAVVVGVLSAELNGSLHQWANLSPPGPDTDKSGAADTESAADAVPEGPEQAHMFRLVMDTLIMGLESRLTGNRDGRDVGH</sequence>
<evidence type="ECO:0000256" key="1">
    <source>
        <dbReference type="ARBA" id="ARBA00023015"/>
    </source>
</evidence>
<feature type="domain" description="HTH-type transcriptional regulator MT1864/Rv1816-like C-terminal" evidence="4">
    <location>
        <begin position="132"/>
        <end position="210"/>
    </location>
</feature>
<dbReference type="SUPFAM" id="SSF48498">
    <property type="entry name" value="Tetracyclin repressor-like, C-terminal domain"/>
    <property type="match status" value="1"/>
</dbReference>
<dbReference type="InterPro" id="IPR025996">
    <property type="entry name" value="MT1864/Rv1816-like_C"/>
</dbReference>
<keyword evidence="6" id="KW-1185">Reference proteome</keyword>
<comment type="caution">
    <text evidence="5">The sequence shown here is derived from an EMBL/GenBank/DDBJ whole genome shotgun (WGS) entry which is preliminary data.</text>
</comment>
<gene>
    <name evidence="5" type="ORF">PO587_27605</name>
</gene>
<dbReference type="InterPro" id="IPR036271">
    <property type="entry name" value="Tet_transcr_reg_TetR-rel_C_sf"/>
</dbReference>
<dbReference type="RefSeq" id="WP_272177107.1">
    <property type="nucleotide sequence ID" value="NZ_JAQOSK010000011.1"/>
</dbReference>
<name>A0ABT5G096_9ACTN</name>
<dbReference type="Pfam" id="PF13305">
    <property type="entry name" value="TetR_C_33"/>
    <property type="match status" value="1"/>
</dbReference>
<keyword evidence="2" id="KW-0804">Transcription</keyword>
<reference evidence="5 6" key="1">
    <citation type="journal article" date="2015" name="Int. J. Syst. Evol. Microbiol.">
        <title>Streptomyces gilvifuscus sp. nov., an actinomycete that produces antibacterial compounds isolated from soil.</title>
        <authorList>
            <person name="Nguyen T.M."/>
            <person name="Kim J."/>
        </authorList>
    </citation>
    <scope>NUCLEOTIDE SEQUENCE [LARGE SCALE GENOMIC DNA]</scope>
    <source>
        <strain evidence="5 6">T113</strain>
    </source>
</reference>
<evidence type="ECO:0000313" key="5">
    <source>
        <dbReference type="EMBL" id="MDC2958213.1"/>
    </source>
</evidence>